<feature type="chain" id="PRO_5042121653" description="Bifunctional inhibitor/plant lipid transfer protein/seed storage helical domain-containing protein" evidence="2">
    <location>
        <begin position="24"/>
        <end position="218"/>
    </location>
</feature>
<keyword evidence="2" id="KW-0732">Signal</keyword>
<name>A0AAD9ZUH0_9ROSI</name>
<dbReference type="AlphaFoldDB" id="A0AAD9ZUH0"/>
<evidence type="ECO:0000313" key="3">
    <source>
        <dbReference type="EMBL" id="KAK3190086.1"/>
    </source>
</evidence>
<organism evidence="3 4">
    <name type="scientific">Dipteronia sinensis</name>
    <dbReference type="NCBI Taxonomy" id="43782"/>
    <lineage>
        <taxon>Eukaryota</taxon>
        <taxon>Viridiplantae</taxon>
        <taxon>Streptophyta</taxon>
        <taxon>Embryophyta</taxon>
        <taxon>Tracheophyta</taxon>
        <taxon>Spermatophyta</taxon>
        <taxon>Magnoliopsida</taxon>
        <taxon>eudicotyledons</taxon>
        <taxon>Gunneridae</taxon>
        <taxon>Pentapetalae</taxon>
        <taxon>rosids</taxon>
        <taxon>malvids</taxon>
        <taxon>Sapindales</taxon>
        <taxon>Sapindaceae</taxon>
        <taxon>Hippocastanoideae</taxon>
        <taxon>Acereae</taxon>
        <taxon>Dipteronia</taxon>
    </lineage>
</organism>
<protein>
    <recommendedName>
        <fullName evidence="5">Bifunctional inhibitor/plant lipid transfer protein/seed storage helical domain-containing protein</fullName>
    </recommendedName>
</protein>
<evidence type="ECO:0000313" key="4">
    <source>
        <dbReference type="Proteomes" id="UP001281410"/>
    </source>
</evidence>
<feature type="signal peptide" evidence="2">
    <location>
        <begin position="1"/>
        <end position="23"/>
    </location>
</feature>
<dbReference type="Proteomes" id="UP001281410">
    <property type="component" value="Unassembled WGS sequence"/>
</dbReference>
<gene>
    <name evidence="3" type="ORF">Dsin_029647</name>
</gene>
<accession>A0AAD9ZUH0</accession>
<feature type="compositionally biased region" description="Polar residues" evidence="1">
    <location>
        <begin position="154"/>
        <end position="173"/>
    </location>
</feature>
<sequence length="218" mass="23509">MNSIRLTWVLVFELCLLTPIVSSQIQGCSMEGIDLLQCLNQDYNSSFSTDNCCKTLRKVVQAGYDCLCSLLSPSIPLLSTPFSFPLSNCDISVPPLTLCRVLSPKPVLFPPPAATPKELIPPPSAPPEPVFVPPPLPPHLSPLPSSPPREMVVPSNSTRKNNSTTEATQTQSNANAVPALCVNNYGKNQSSNGKEETEILSRKTLLLLLALQGFVLLA</sequence>
<keyword evidence="4" id="KW-1185">Reference proteome</keyword>
<proteinExistence type="predicted"/>
<feature type="region of interest" description="Disordered" evidence="1">
    <location>
        <begin position="118"/>
        <end position="173"/>
    </location>
</feature>
<feature type="compositionally biased region" description="Pro residues" evidence="1">
    <location>
        <begin position="118"/>
        <end position="147"/>
    </location>
</feature>
<dbReference type="InterPro" id="IPR036312">
    <property type="entry name" value="Bifun_inhib/LTP/seed_sf"/>
</dbReference>
<reference evidence="3" key="1">
    <citation type="journal article" date="2023" name="Plant J.">
        <title>Genome sequences and population genomics provide insights into the demographic history, inbreeding, and mutation load of two 'living fossil' tree species of Dipteronia.</title>
        <authorList>
            <person name="Feng Y."/>
            <person name="Comes H.P."/>
            <person name="Chen J."/>
            <person name="Zhu S."/>
            <person name="Lu R."/>
            <person name="Zhang X."/>
            <person name="Li P."/>
            <person name="Qiu J."/>
            <person name="Olsen K.M."/>
            <person name="Qiu Y."/>
        </authorList>
    </citation>
    <scope>NUCLEOTIDE SEQUENCE</scope>
    <source>
        <strain evidence="3">NBL</strain>
    </source>
</reference>
<evidence type="ECO:0008006" key="5">
    <source>
        <dbReference type="Google" id="ProtNLM"/>
    </source>
</evidence>
<comment type="caution">
    <text evidence="3">The sequence shown here is derived from an EMBL/GenBank/DDBJ whole genome shotgun (WGS) entry which is preliminary data.</text>
</comment>
<evidence type="ECO:0000256" key="1">
    <source>
        <dbReference type="SAM" id="MobiDB-lite"/>
    </source>
</evidence>
<dbReference type="EMBL" id="JANJYJ010000009">
    <property type="protein sequence ID" value="KAK3190086.1"/>
    <property type="molecule type" value="Genomic_DNA"/>
</dbReference>
<dbReference type="SUPFAM" id="SSF47699">
    <property type="entry name" value="Bifunctional inhibitor/lipid-transfer protein/seed storage 2S albumin"/>
    <property type="match status" value="1"/>
</dbReference>
<evidence type="ECO:0000256" key="2">
    <source>
        <dbReference type="SAM" id="SignalP"/>
    </source>
</evidence>